<feature type="compositionally biased region" description="Acidic residues" evidence="1">
    <location>
        <begin position="1977"/>
        <end position="1986"/>
    </location>
</feature>
<feature type="region of interest" description="Disordered" evidence="1">
    <location>
        <begin position="1218"/>
        <end position="1239"/>
    </location>
</feature>
<accession>A0A2R5H1S0</accession>
<feature type="region of interest" description="Disordered" evidence="1">
    <location>
        <begin position="1252"/>
        <end position="1282"/>
    </location>
</feature>
<name>A0A2R5H1S0_9STRA</name>
<feature type="compositionally biased region" description="Acidic residues" evidence="1">
    <location>
        <begin position="395"/>
        <end position="417"/>
    </location>
</feature>
<protein>
    <submittedName>
        <fullName evidence="2">Uncharacterized protein</fullName>
    </submittedName>
</protein>
<evidence type="ECO:0000313" key="3">
    <source>
        <dbReference type="Proteomes" id="UP000241890"/>
    </source>
</evidence>
<reference evidence="2 3" key="1">
    <citation type="submission" date="2017-12" db="EMBL/GenBank/DDBJ databases">
        <title>Sequencing, de novo assembly and annotation of complete genome of a new Thraustochytrid species, strain FCC1311.</title>
        <authorList>
            <person name="Sedici K."/>
            <person name="Godart F."/>
            <person name="Aiese Cigliano R."/>
            <person name="Sanseverino W."/>
            <person name="Barakat M."/>
            <person name="Ortet P."/>
            <person name="Marechal E."/>
            <person name="Cagnac O."/>
            <person name="Amato A."/>
        </authorList>
    </citation>
    <scope>NUCLEOTIDE SEQUENCE [LARGE SCALE GENOMIC DNA]</scope>
</reference>
<proteinExistence type="predicted"/>
<dbReference type="Proteomes" id="UP000241890">
    <property type="component" value="Unassembled WGS sequence"/>
</dbReference>
<dbReference type="InParanoid" id="A0A2R5H1S0"/>
<evidence type="ECO:0000313" key="2">
    <source>
        <dbReference type="EMBL" id="GBG34304.1"/>
    </source>
</evidence>
<sequence>MLLGLDDCSPRGLELPTWHELKTDTDLHVQLRTWIHSVQQHKAQQYIILFEALMSRFHAANKGIDRSKTCERSHENQLEYIACCEEAWRLFLSIEARRSHIFERVFHLVLENVVKDTKHNIFWTLIPELQRAILGLLWAASTHSIASVKLARETDVVENLTQILAELVRAGSLKRVSDRVCYLLGTLACLIRDPAACEGFSAAALTKFVQSLFDVVRKSQEYELPVYMDCTGRILCHVLINDHAFRRHKAFQDNTVSALVASLRFADRIVSEPYFLCVSMILLNFTVKSNFCREFLTTGQFSSFLNSLQYVVAVLTHQERFSKFSGAAGATHWADLETPEEETGHDTAFFARLPTSKSIASIAVTSREKKEENSSAACAEDIAHETLLEGLSDTDCADDSSLDEMEDDEENDDDQQEEALGGREKDPDAWLILPAERVDDILALCLRILRVDFLQKILRAENSDEEDATPAAATGAQGLSAACTPRVSDLLDRIQAVAIAILTCMLRTTAGCLRLLETREFSHFVRDLARMLSNDSRKNMQRVTFTSGSGAEYLLQGKATITSAWNLVQLLTHIGVTSKYAFQHCRDNITDAADQGICKNDLKRHADVALFSRNLVLTLGLDHLAEHVMTVGSLVEDEAEDGPDDEELTGVVSQAQSTKSLFREKVRHVVRDQRAKGFREAAHRLNAGEDTDVDAVGRRADELKSQQPGEDQPAKTVAVPNMGLFSFGAAQTFLRRVAAATKSTYDVRLVVVKMCTLVSACALIREPQDTLVLRRFVDLAGLLVLKGEAYTAMWLLARNATSNRALGHVGAVESALRDLALCAEMRPAVITRILLFLWAMLYQTSNLCIFAQSGGFQLIYRLAQSSIAQEKSRDAQHHGYLCLQIIRVCAFFAADSAKLSADLLEKSGALLTDCLRWACSDRLSSRTRCTAASLLLQMPLPDFAAEKTAVALIRCFMNEPDPTFRIYAGHIFAYIQFSAKGHKLLRKVRIPSRFLSVAAQVCDEIEKTPVNERVCSCPYGTRRSKLGNRCHKCIMDAEVSAALVALLHLSNNPQNQVVLCRDGLHTTLRMAWVFESQQNRALVKSLLSRWAAHPSNRLQLYELELRARQAMAFHFEERGHLGVAPSASNKSWGKGKKQQRVDLESLLNRDKQAFLQWWLRLKHNDTSSDTRPSKSSQNGPESTDDDASSESEASREADRRSENFVFEHLAGLGMEEASLSGKSHQAKAGASNKSVGGGGQFLQAMRESRSKLWLQGKQKSSKRRHAASDPWNPQVASVRSDGNSRTITLKNQFPHDRLLFRNNRTSTMPLTRQERDMMGMCKLSLFPHVEGAVVYLRMNIKPHLIIGPDGANDGEVFLFKMGGSQISIRESSTDLEEVFGLPRPPVSLFDGDMCALTFENPAYRSLEVSQLVDFELLPKKVQAPHPGKLKQVDEELSQGTNFPLLIQKKKPVRKLRSMSIRKIKSMLSLAKRSSLQIFLNVEEETLFHTRKLESDSRSLFSCVAESAERAFAKDWAALMQRNGFKSYIQSIAVRDSTDKGKMDANVPAMLLKIQGFLRSNYAVVCAVYRFYSAASMVRGPAICQTPPDELSRRPIEPKLLDCIQFEALMQFVKDAGILSRVPTSFLSKEGMKRLAGNIFARGIQKKDLTRAQRLCMKKSKTYNFGRTRAMHRFSFLEFVVRAADAKYFKEDVSTTNKSMVLALSRFFHDNLAPLLEAETSIDSDNYRRTRLYKVRINDVLQENESLLQQLFNMHAGSSRDTRAWGGLSGRRMTLPEWFSVVNSLGVISPWLTLREVAFIFKQSIFEVEDVAQDWERAVTLSYTGFLEAFCRLADAMYMPTEAMLANMHIPDIASFYRFIGRLGMWDALFAAGTHSVRECVNDFSMLGRWTSFSSSSVVQLHFKLTKLIELATLQSSPTAELFTEARFWLMHVSESGDWTDEDQFERRVAAQIYDRIKADFSEIDEEEKSAAAQGADEGSEKDEGGDVIDNFISADPSNQLRCLQAARLPCDLLRQTFQQKCDDDLLLRNFLDYVGSADFFQHLIKNIGDKYTLANVCPLDTAVSVTIETYLSVVTVWDD</sequence>
<feature type="region of interest" description="Disordered" evidence="1">
    <location>
        <begin position="1165"/>
        <end position="1200"/>
    </location>
</feature>
<keyword evidence="3" id="KW-1185">Reference proteome</keyword>
<gene>
    <name evidence="2" type="ORF">FCC1311_105272</name>
</gene>
<evidence type="ECO:0000256" key="1">
    <source>
        <dbReference type="SAM" id="MobiDB-lite"/>
    </source>
</evidence>
<dbReference type="EMBL" id="BEYU01000186">
    <property type="protein sequence ID" value="GBG34304.1"/>
    <property type="molecule type" value="Genomic_DNA"/>
</dbReference>
<feature type="region of interest" description="Disordered" evidence="1">
    <location>
        <begin position="393"/>
        <end position="425"/>
    </location>
</feature>
<organism evidence="2 3">
    <name type="scientific">Hondaea fermentalgiana</name>
    <dbReference type="NCBI Taxonomy" id="2315210"/>
    <lineage>
        <taxon>Eukaryota</taxon>
        <taxon>Sar</taxon>
        <taxon>Stramenopiles</taxon>
        <taxon>Bigyra</taxon>
        <taxon>Labyrinthulomycetes</taxon>
        <taxon>Thraustochytrida</taxon>
        <taxon>Thraustochytriidae</taxon>
        <taxon>Hondaea</taxon>
    </lineage>
</organism>
<comment type="caution">
    <text evidence="2">The sequence shown here is derived from an EMBL/GenBank/DDBJ whole genome shotgun (WGS) entry which is preliminary data.</text>
</comment>
<feature type="region of interest" description="Disordered" evidence="1">
    <location>
        <begin position="1967"/>
        <end position="1986"/>
    </location>
</feature>